<evidence type="ECO:0000313" key="2">
    <source>
        <dbReference type="EMBL" id="TEB35226.1"/>
    </source>
</evidence>
<protein>
    <recommendedName>
        <fullName evidence="4">Secreted protein</fullName>
    </recommendedName>
</protein>
<dbReference type="Proteomes" id="UP000298030">
    <property type="component" value="Unassembled WGS sequence"/>
</dbReference>
<comment type="caution">
    <text evidence="2">The sequence shown here is derived from an EMBL/GenBank/DDBJ whole genome shotgun (WGS) entry which is preliminary data.</text>
</comment>
<gene>
    <name evidence="2" type="ORF">FA13DRAFT_1772365</name>
</gene>
<evidence type="ECO:0000313" key="3">
    <source>
        <dbReference type="Proteomes" id="UP000298030"/>
    </source>
</evidence>
<dbReference type="InterPro" id="IPR025649">
    <property type="entry name" value="DUF4360"/>
</dbReference>
<feature type="signal peptide" evidence="1">
    <location>
        <begin position="1"/>
        <end position="16"/>
    </location>
</feature>
<dbReference type="EMBL" id="QPFP01000008">
    <property type="protein sequence ID" value="TEB35226.1"/>
    <property type="molecule type" value="Genomic_DNA"/>
</dbReference>
<sequence length="218" mass="23351">MLFSSLLIPALTFVLAQGSPAGSPKPAATPAPQLPPKGFNITSLGLNGSGCPSGSAFYLLNADRTAVTVTFSQYYAEVGPNIPISSNRRNCRLTFGVTVPPGFTFGVANVDYRGYYQLDSKVTASQNSLYYFQGQLVQATARSDLVGPISAGDYLYRDTFDLVSIVLAPCGGSTVLNVQSELRTNNQKNTKGSGYIANDSIDATLTQTFNFKWQTCKK</sequence>
<organism evidence="2 3">
    <name type="scientific">Coprinellus micaceus</name>
    <name type="common">Glistening ink-cap mushroom</name>
    <name type="synonym">Coprinus micaceus</name>
    <dbReference type="NCBI Taxonomy" id="71717"/>
    <lineage>
        <taxon>Eukaryota</taxon>
        <taxon>Fungi</taxon>
        <taxon>Dikarya</taxon>
        <taxon>Basidiomycota</taxon>
        <taxon>Agaricomycotina</taxon>
        <taxon>Agaricomycetes</taxon>
        <taxon>Agaricomycetidae</taxon>
        <taxon>Agaricales</taxon>
        <taxon>Agaricineae</taxon>
        <taxon>Psathyrellaceae</taxon>
        <taxon>Coprinellus</taxon>
    </lineage>
</organism>
<reference evidence="2 3" key="1">
    <citation type="journal article" date="2019" name="Nat. Ecol. Evol.">
        <title>Megaphylogeny resolves global patterns of mushroom evolution.</title>
        <authorList>
            <person name="Varga T."/>
            <person name="Krizsan K."/>
            <person name="Foldi C."/>
            <person name="Dima B."/>
            <person name="Sanchez-Garcia M."/>
            <person name="Sanchez-Ramirez S."/>
            <person name="Szollosi G.J."/>
            <person name="Szarkandi J.G."/>
            <person name="Papp V."/>
            <person name="Albert L."/>
            <person name="Andreopoulos W."/>
            <person name="Angelini C."/>
            <person name="Antonin V."/>
            <person name="Barry K.W."/>
            <person name="Bougher N.L."/>
            <person name="Buchanan P."/>
            <person name="Buyck B."/>
            <person name="Bense V."/>
            <person name="Catcheside P."/>
            <person name="Chovatia M."/>
            <person name="Cooper J."/>
            <person name="Damon W."/>
            <person name="Desjardin D."/>
            <person name="Finy P."/>
            <person name="Geml J."/>
            <person name="Haridas S."/>
            <person name="Hughes K."/>
            <person name="Justo A."/>
            <person name="Karasinski D."/>
            <person name="Kautmanova I."/>
            <person name="Kiss B."/>
            <person name="Kocsube S."/>
            <person name="Kotiranta H."/>
            <person name="LaButti K.M."/>
            <person name="Lechner B.E."/>
            <person name="Liimatainen K."/>
            <person name="Lipzen A."/>
            <person name="Lukacs Z."/>
            <person name="Mihaltcheva S."/>
            <person name="Morgado L.N."/>
            <person name="Niskanen T."/>
            <person name="Noordeloos M.E."/>
            <person name="Ohm R.A."/>
            <person name="Ortiz-Santana B."/>
            <person name="Ovrebo C."/>
            <person name="Racz N."/>
            <person name="Riley R."/>
            <person name="Savchenko A."/>
            <person name="Shiryaev A."/>
            <person name="Soop K."/>
            <person name="Spirin V."/>
            <person name="Szebenyi C."/>
            <person name="Tomsovsky M."/>
            <person name="Tulloss R.E."/>
            <person name="Uehling J."/>
            <person name="Grigoriev I.V."/>
            <person name="Vagvolgyi C."/>
            <person name="Papp T."/>
            <person name="Martin F.M."/>
            <person name="Miettinen O."/>
            <person name="Hibbett D.S."/>
            <person name="Nagy L.G."/>
        </authorList>
    </citation>
    <scope>NUCLEOTIDE SEQUENCE [LARGE SCALE GENOMIC DNA]</scope>
    <source>
        <strain evidence="2 3">FP101781</strain>
    </source>
</reference>
<dbReference type="STRING" id="71717.A0A4Y7TM17"/>
<accession>A0A4Y7TM17</accession>
<dbReference type="OrthoDB" id="152248at2759"/>
<name>A0A4Y7TM17_COPMI</name>
<evidence type="ECO:0000256" key="1">
    <source>
        <dbReference type="SAM" id="SignalP"/>
    </source>
</evidence>
<dbReference type="PANTHER" id="PTHR38847">
    <property type="match status" value="1"/>
</dbReference>
<proteinExistence type="predicted"/>
<dbReference type="PANTHER" id="PTHR38847:SF1">
    <property type="entry name" value="PSEUDOURIDINE SYNTHASE RSUA_RLUA-LIKE DOMAIN-CONTAINING PROTEIN"/>
    <property type="match status" value="1"/>
</dbReference>
<feature type="chain" id="PRO_5021285394" description="Secreted protein" evidence="1">
    <location>
        <begin position="17"/>
        <end position="218"/>
    </location>
</feature>
<dbReference type="AlphaFoldDB" id="A0A4Y7TM17"/>
<keyword evidence="1" id="KW-0732">Signal</keyword>
<keyword evidence="3" id="KW-1185">Reference proteome</keyword>
<dbReference type="Pfam" id="PF14273">
    <property type="entry name" value="DUF4360"/>
    <property type="match status" value="1"/>
</dbReference>
<evidence type="ECO:0008006" key="4">
    <source>
        <dbReference type="Google" id="ProtNLM"/>
    </source>
</evidence>